<evidence type="ECO:0000256" key="2">
    <source>
        <dbReference type="ARBA" id="ARBA00023043"/>
    </source>
</evidence>
<keyword evidence="2 3" id="KW-0040">ANK repeat</keyword>
<dbReference type="Proteomes" id="UP001470230">
    <property type="component" value="Unassembled WGS sequence"/>
</dbReference>
<feature type="repeat" description="ANK" evidence="3">
    <location>
        <begin position="1555"/>
        <end position="1588"/>
    </location>
</feature>
<name>A0ABR2KX63_9EUKA</name>
<dbReference type="PROSITE" id="PS50088">
    <property type="entry name" value="ANK_REPEAT"/>
    <property type="match status" value="1"/>
</dbReference>
<dbReference type="SUPFAM" id="SSF48403">
    <property type="entry name" value="Ankyrin repeat"/>
    <property type="match status" value="3"/>
</dbReference>
<evidence type="ECO:0000256" key="1">
    <source>
        <dbReference type="ARBA" id="ARBA00022737"/>
    </source>
</evidence>
<dbReference type="EMBL" id="JAPFFF010000003">
    <property type="protein sequence ID" value="KAK8894590.1"/>
    <property type="molecule type" value="Genomic_DNA"/>
</dbReference>
<protein>
    <recommendedName>
        <fullName evidence="6">DUF3447 domain-containing protein</fullName>
    </recommendedName>
</protein>
<evidence type="ECO:0000313" key="5">
    <source>
        <dbReference type="Proteomes" id="UP001470230"/>
    </source>
</evidence>
<evidence type="ECO:0000313" key="4">
    <source>
        <dbReference type="EMBL" id="KAK8894590.1"/>
    </source>
</evidence>
<dbReference type="InterPro" id="IPR002110">
    <property type="entry name" value="Ankyrin_rpt"/>
</dbReference>
<dbReference type="PROSITE" id="PS50297">
    <property type="entry name" value="ANK_REP_REGION"/>
    <property type="match status" value="1"/>
</dbReference>
<gene>
    <name evidence="4" type="ORF">M9Y10_023026</name>
</gene>
<reference evidence="4 5" key="1">
    <citation type="submission" date="2024-04" db="EMBL/GenBank/DDBJ databases">
        <title>Tritrichomonas musculus Genome.</title>
        <authorList>
            <person name="Alves-Ferreira E."/>
            <person name="Grigg M."/>
            <person name="Lorenzi H."/>
            <person name="Galac M."/>
        </authorList>
    </citation>
    <scope>NUCLEOTIDE SEQUENCE [LARGE SCALE GENOMIC DNA]</scope>
    <source>
        <strain evidence="4 5">EAF2021</strain>
    </source>
</reference>
<dbReference type="PANTHER" id="PTHR24198:SF165">
    <property type="entry name" value="ANKYRIN REPEAT-CONTAINING PROTEIN-RELATED"/>
    <property type="match status" value="1"/>
</dbReference>
<keyword evidence="5" id="KW-1185">Reference proteome</keyword>
<dbReference type="Gene3D" id="1.25.40.20">
    <property type="entry name" value="Ankyrin repeat-containing domain"/>
    <property type="match status" value="3"/>
</dbReference>
<dbReference type="SMART" id="SM00248">
    <property type="entry name" value="ANK"/>
    <property type="match status" value="16"/>
</dbReference>
<proteinExistence type="predicted"/>
<accession>A0ABR2KX63</accession>
<dbReference type="InterPro" id="IPR036770">
    <property type="entry name" value="Ankyrin_rpt-contain_sf"/>
</dbReference>
<comment type="caution">
    <text evidence="4">The sequence shown here is derived from an EMBL/GenBank/DDBJ whole genome shotgun (WGS) entry which is preliminary data.</text>
</comment>
<evidence type="ECO:0008006" key="6">
    <source>
        <dbReference type="Google" id="ProtNLM"/>
    </source>
</evidence>
<evidence type="ECO:0000256" key="3">
    <source>
        <dbReference type="PROSITE-ProRule" id="PRU00023"/>
    </source>
</evidence>
<dbReference type="Pfam" id="PF12796">
    <property type="entry name" value="Ank_2"/>
    <property type="match status" value="3"/>
</dbReference>
<keyword evidence="1" id="KW-0677">Repeat</keyword>
<sequence length="1665" mass="194152">MYSESSKNDEDTIMFVKHSFHQDQSKSRKFNEPSYRILYLFSKNSFSDFYENMPKTFTISTKNSTLHFNIQMLKETSPVISKFVQDNPNENNYSLNLTDDDNILVKFAQLYQGKSIIFEEGDIPLIQRFTQLLQIKNCPNFLKPKSLATAEFDSYGYYNVRFSFYEDPKENEVSIEIYQKYLLKFLRRDDHQVFKIKTNKKEYICNIFSVYTSKVIRELLEKDSNCREFFYDFEDKNDDFQLVCDFFNYKLIDLKKVNIETMRKIAEDLQISCIIKAIDNYHDHVKKFSEKIEKYEGIIDKIDELFDMLYNIRTHGIEKVKNRIIESGWFREERRVEELSAFIISVVKVNFSLQKDICELLIKLKEEENDDNKFQLLIPFTIERLMTLYWPHNCLIKNEKSTNKSNPTFAYYCNTEETINLTNRCVYSFIRILYKRGLISKEELFEPLKNYALSNNALNAFFLPELIEINPKNIEIIANMSRKKFRFKPYYLFKDSLNYFRRENLMGMYYFWPKFALKYLPDKIGLYEEMLDKMEPDDELTKSIWYDDVDSFQRIISRDGIDMKKYRILYNIFDDFEEKMNLINYSALYGSIKCFKFIILNEGEIDESTFYFSICGGNNEIIKIVDQKIPKNNRNPNFNRAILPNDIYYDNINDKNRISFWFNCPKIKKNEIRSHSSYVTPEYDKYNDNNIQHEIVSDESDPGYLLNYSNINNIIAPTIAMCKNDIFDWTFENYFLNLGKSGNDMKYIAILSAASGNVHSLITLLDNGFHITRRAVSAAAKNGFYTLTKMLLDLYDSDSSVSYGIDHKSIVLFKNLSIFELFSDIMNQIDLKKAILKAIKINCTKIVKYVFDNFDKFDFLLYNDEFIKLALINSLSIKTTEMFNFLFDYFNKLKPELFNVDLFSTLLIRACLNSNLEVTKEVTEMILKEDDKYDFTTAFFKASSSKSMSICQYFIDNKVLIEFENNPYIGSLGGISFELFENIIKSIDPKIKFLFYECVHEAILNKNKKLIEIIFEEKPPKGNELFEGVQTEDIEIVDLILKYNSEPSFVNKVTVDGTCLCLAVNLRNKEIVERLLCVPGINLNLYDSRNQTPLAIAVENHDLELVDIILNYLKKSDSRSIEACVINASQYFGKKNLDDRFPLIGSSWEISLKLSEIKFVDVSQHNSNRYMSQSLLICACMHNKVNYIEKLLELGVNINVYEPEFLSTPLMVSLHENYLELAKIIIKHPKTNINSRNKVQETALTIAVRNKQKEIIDLLVKDERFDPFESKLSCAFTYSCNEIAQQLSSLSFLDVNEYHIPFSINSLPSGIIKVNALEHSVEINDDAKIDMIINHHSFDIYKSQVNRSIFIAAKNNNINVFQKLMKLIDNDVNIHQDTKENLLSYASRNLSGDIVDLIINNKCSDQILDAFVNTYSSMKLEKPNKTRNDFFVNDRPGNYILISDTNQEVMNPELLPKKITLIEMMQKLYNYDNEHGHLINFDKFCKNGKSFFTVIVNDFPEISEVCDFLIEHGADPNKADKNGNYPLEHAIRINSLGMATSLLNSNKINLNQTKNGFSYLHLAAQNKNSEILSLLLEKNKIDVNSVNEQGDTPLIEACKAKCIGNIKVLFKRDDIDFNHCNKDGKDALDITLISLPPGIESIRQNKEKYRDKLISVINEMLNSNN</sequence>
<dbReference type="PANTHER" id="PTHR24198">
    <property type="entry name" value="ANKYRIN REPEAT AND PROTEIN KINASE DOMAIN-CONTAINING PROTEIN"/>
    <property type="match status" value="1"/>
</dbReference>
<organism evidence="4 5">
    <name type="scientific">Tritrichomonas musculus</name>
    <dbReference type="NCBI Taxonomy" id="1915356"/>
    <lineage>
        <taxon>Eukaryota</taxon>
        <taxon>Metamonada</taxon>
        <taxon>Parabasalia</taxon>
        <taxon>Tritrichomonadida</taxon>
        <taxon>Tritrichomonadidae</taxon>
        <taxon>Tritrichomonas</taxon>
    </lineage>
</organism>